<name>A0AAV5LDF2_9ROSI</name>
<dbReference type="EMBL" id="BPVZ01000110">
    <property type="protein sequence ID" value="GKV35301.1"/>
    <property type="molecule type" value="Genomic_DNA"/>
</dbReference>
<protein>
    <submittedName>
        <fullName evidence="1">Uncharacterized protein</fullName>
    </submittedName>
</protein>
<reference evidence="1 2" key="1">
    <citation type="journal article" date="2021" name="Commun. Biol.">
        <title>The genome of Shorea leprosula (Dipterocarpaceae) highlights the ecological relevance of drought in aseasonal tropical rainforests.</title>
        <authorList>
            <person name="Ng K.K.S."/>
            <person name="Kobayashi M.J."/>
            <person name="Fawcett J.A."/>
            <person name="Hatakeyama M."/>
            <person name="Paape T."/>
            <person name="Ng C.H."/>
            <person name="Ang C.C."/>
            <person name="Tnah L.H."/>
            <person name="Lee C.T."/>
            <person name="Nishiyama T."/>
            <person name="Sese J."/>
            <person name="O'Brien M.J."/>
            <person name="Copetti D."/>
            <person name="Mohd Noor M.I."/>
            <person name="Ong R.C."/>
            <person name="Putra M."/>
            <person name="Sireger I.Z."/>
            <person name="Indrioko S."/>
            <person name="Kosugi Y."/>
            <person name="Izuno A."/>
            <person name="Isagi Y."/>
            <person name="Lee S.L."/>
            <person name="Shimizu K.K."/>
        </authorList>
    </citation>
    <scope>NUCLEOTIDE SEQUENCE [LARGE SCALE GENOMIC DNA]</scope>
    <source>
        <strain evidence="1">214</strain>
    </source>
</reference>
<evidence type="ECO:0000313" key="2">
    <source>
        <dbReference type="Proteomes" id="UP001054252"/>
    </source>
</evidence>
<evidence type="ECO:0000313" key="1">
    <source>
        <dbReference type="EMBL" id="GKV35301.1"/>
    </source>
</evidence>
<dbReference type="Proteomes" id="UP001054252">
    <property type="component" value="Unassembled WGS sequence"/>
</dbReference>
<accession>A0AAV5LDF2</accession>
<proteinExistence type="predicted"/>
<gene>
    <name evidence="1" type="ORF">SLEP1_g43598</name>
</gene>
<comment type="caution">
    <text evidence="1">The sequence shown here is derived from an EMBL/GenBank/DDBJ whole genome shotgun (WGS) entry which is preliminary data.</text>
</comment>
<dbReference type="AlphaFoldDB" id="A0AAV5LDF2"/>
<keyword evidence="2" id="KW-1185">Reference proteome</keyword>
<sequence>MAHPLMLAWTYRNLGEVYLIFESTQSCLQQMPNLALLPASQQSRMEMILFRIDLGLAHCFVCNCAERRGGLNLLWQDEFAFQISSFSPLLDLGWALLFCEQLCREKPSHIDVVIVDPGGCQWPLTGFSGQPETDSPLLWLRLGTINATLSKSQKERGILFFRLGSVWGDISGFWCGRSNFHVVKETDGVLQGQYGPQASKRALDPLLTYGSQGLLRIGTDGHMFGCTCRRIGYLATAQRRTIPLLLLIIF</sequence>
<organism evidence="1 2">
    <name type="scientific">Rubroshorea leprosula</name>
    <dbReference type="NCBI Taxonomy" id="152421"/>
    <lineage>
        <taxon>Eukaryota</taxon>
        <taxon>Viridiplantae</taxon>
        <taxon>Streptophyta</taxon>
        <taxon>Embryophyta</taxon>
        <taxon>Tracheophyta</taxon>
        <taxon>Spermatophyta</taxon>
        <taxon>Magnoliopsida</taxon>
        <taxon>eudicotyledons</taxon>
        <taxon>Gunneridae</taxon>
        <taxon>Pentapetalae</taxon>
        <taxon>rosids</taxon>
        <taxon>malvids</taxon>
        <taxon>Malvales</taxon>
        <taxon>Dipterocarpaceae</taxon>
        <taxon>Rubroshorea</taxon>
    </lineage>
</organism>